<dbReference type="Proteomes" id="UP000030764">
    <property type="component" value="Unassembled WGS sequence"/>
</dbReference>
<feature type="signal peptide" evidence="1">
    <location>
        <begin position="1"/>
        <end position="17"/>
    </location>
</feature>
<dbReference type="Proteomes" id="UP000030758">
    <property type="component" value="Unassembled WGS sequence"/>
</dbReference>
<feature type="chain" id="PRO_5010405275" description="ZP domain-containing protein" evidence="1">
    <location>
        <begin position="18"/>
        <end position="164"/>
    </location>
</feature>
<name>A0A085MDE8_9BILA</name>
<sequence length="164" mass="19952">MKITITLFIYSLFTAEAYTVSDPFFTEENYIERVKKECKGLFDMYPQLIPQRYAFPRFTQVRCNYTKYRIPDQDQRKRMRRYYEEGEQHYLGAYKIPEYFIGELVFYECDISQPIYSNESFVVMDCGRFDDNCTYRQAVYKSYHYERGMKFIVLDGARIVKRIK</sequence>
<feature type="non-terminal residue" evidence="2">
    <location>
        <position position="164"/>
    </location>
</feature>
<organism evidence="2 4">
    <name type="scientific">Trichuris suis</name>
    <name type="common">pig whipworm</name>
    <dbReference type="NCBI Taxonomy" id="68888"/>
    <lineage>
        <taxon>Eukaryota</taxon>
        <taxon>Metazoa</taxon>
        <taxon>Ecdysozoa</taxon>
        <taxon>Nematoda</taxon>
        <taxon>Enoplea</taxon>
        <taxon>Dorylaimia</taxon>
        <taxon>Trichinellida</taxon>
        <taxon>Trichuridae</taxon>
        <taxon>Trichuris</taxon>
    </lineage>
</organism>
<evidence type="ECO:0008006" key="5">
    <source>
        <dbReference type="Google" id="ProtNLM"/>
    </source>
</evidence>
<keyword evidence="1" id="KW-0732">Signal</keyword>
<dbReference type="EMBL" id="KL363201">
    <property type="protein sequence ID" value="KFD55244.1"/>
    <property type="molecule type" value="Genomic_DNA"/>
</dbReference>
<evidence type="ECO:0000313" key="4">
    <source>
        <dbReference type="Proteomes" id="UP000030764"/>
    </source>
</evidence>
<evidence type="ECO:0000313" key="2">
    <source>
        <dbReference type="EMBL" id="KFD55244.1"/>
    </source>
</evidence>
<accession>A0A085MDE8</accession>
<reference evidence="2 4" key="1">
    <citation type="journal article" date="2014" name="Nat. Genet.">
        <title>Genome and transcriptome of the porcine whipworm Trichuris suis.</title>
        <authorList>
            <person name="Jex A.R."/>
            <person name="Nejsum P."/>
            <person name="Schwarz E.M."/>
            <person name="Hu L."/>
            <person name="Young N.D."/>
            <person name="Hall R.S."/>
            <person name="Korhonen P.K."/>
            <person name="Liao S."/>
            <person name="Thamsborg S."/>
            <person name="Xia J."/>
            <person name="Xu P."/>
            <person name="Wang S."/>
            <person name="Scheerlinck J.P."/>
            <person name="Hofmann A."/>
            <person name="Sternberg P.W."/>
            <person name="Wang J."/>
            <person name="Gasser R.B."/>
        </authorList>
    </citation>
    <scope>NUCLEOTIDE SEQUENCE [LARGE SCALE GENOMIC DNA]</scope>
    <source>
        <strain evidence="3">DCEP-RM93F</strain>
        <strain evidence="2">DCEP-RM93M</strain>
    </source>
</reference>
<protein>
    <recommendedName>
        <fullName evidence="5">ZP domain-containing protein</fullName>
    </recommendedName>
</protein>
<evidence type="ECO:0000313" key="3">
    <source>
        <dbReference type="EMBL" id="KFD65956.1"/>
    </source>
</evidence>
<gene>
    <name evidence="2" type="ORF">M513_03885</name>
    <name evidence="3" type="ORF">M514_03885</name>
</gene>
<keyword evidence="4" id="KW-1185">Reference proteome</keyword>
<proteinExistence type="predicted"/>
<evidence type="ECO:0000256" key="1">
    <source>
        <dbReference type="SAM" id="SignalP"/>
    </source>
</evidence>
<dbReference type="AlphaFoldDB" id="A0A085MDE8"/>
<dbReference type="EMBL" id="KL367530">
    <property type="protein sequence ID" value="KFD65956.1"/>
    <property type="molecule type" value="Genomic_DNA"/>
</dbReference>